<dbReference type="Proteomes" id="UP000675880">
    <property type="component" value="Unassembled WGS sequence"/>
</dbReference>
<organism evidence="2 3">
    <name type="scientific">Nitrospira defluvii</name>
    <dbReference type="NCBI Taxonomy" id="330214"/>
    <lineage>
        <taxon>Bacteria</taxon>
        <taxon>Pseudomonadati</taxon>
        <taxon>Nitrospirota</taxon>
        <taxon>Nitrospiria</taxon>
        <taxon>Nitrospirales</taxon>
        <taxon>Nitrospiraceae</taxon>
        <taxon>Nitrospira</taxon>
    </lineage>
</organism>
<sequence>MIISRPMIRSISIDNVRLFSGTGWTFPIHPLQVFCGTNSAGKSTLLKTLLLLRQSVVVPESYEGADGRLRFVSNQADLGNYASFVSNNMLEEDIRISITIEDRLRRKTIEDLISMKNGRTSHQVADKNAWLPYTLTASFRFSLDKKEASLARTQGFLKEANFEIGYLGNSLLHWKIVSTLGKATEEKNFERYELLVPSFFSKEAMGHLKSVGVDKETDFERYQAFLAGLLPAGVRSQMGKKGKKLKTDQQIFWPLPTQLHYAQSDLERALKSIHYLGPLRTPAQRYYVASLDDAPDFDSTGAFLPSILHQRGNEKIFGGAPGVNQLSPQQLDTLEGGLNHWLHYLRTGEMGHSADAPQEIKLSATKDVLVELLLRAPSGASSHALTDSGFGYSQVLPILVRGLLASPNSTLIIEQPELHLNPGLQVRLAVFFIEMVKAGKQVLIETHSEHLVNAIRVLAAEDPSNEVAKRVGIIFMEMTASGPIVHNLNLQPDGTVPDWPPSFFGEAMSLSSRLLKAQRNFISTSKPSNA</sequence>
<protein>
    <submittedName>
        <fullName evidence="2">AAA_15 domain-containing protein</fullName>
    </submittedName>
</protein>
<dbReference type="EMBL" id="CAJNBJ010000001">
    <property type="protein sequence ID" value="CAE6704749.1"/>
    <property type="molecule type" value="Genomic_DNA"/>
</dbReference>
<dbReference type="InterPro" id="IPR041685">
    <property type="entry name" value="AAA_GajA/Old/RecF-like"/>
</dbReference>
<dbReference type="PANTHER" id="PTHR43581:SF2">
    <property type="entry name" value="EXCINUCLEASE ATPASE SUBUNIT"/>
    <property type="match status" value="1"/>
</dbReference>
<dbReference type="Gene3D" id="3.40.50.300">
    <property type="entry name" value="P-loop containing nucleotide triphosphate hydrolases"/>
    <property type="match status" value="1"/>
</dbReference>
<evidence type="ECO:0000313" key="3">
    <source>
        <dbReference type="Proteomes" id="UP000675880"/>
    </source>
</evidence>
<evidence type="ECO:0000313" key="2">
    <source>
        <dbReference type="EMBL" id="CAE6704749.1"/>
    </source>
</evidence>
<gene>
    <name evidence="2" type="ORF">NSPZN2_10914</name>
</gene>
<dbReference type="SUPFAM" id="SSF52540">
    <property type="entry name" value="P-loop containing nucleoside triphosphate hydrolases"/>
    <property type="match status" value="1"/>
</dbReference>
<reference evidence="2 3" key="1">
    <citation type="submission" date="2021-02" db="EMBL/GenBank/DDBJ databases">
        <authorList>
            <person name="Han P."/>
        </authorList>
    </citation>
    <scope>NUCLEOTIDE SEQUENCE [LARGE SCALE GENOMIC DNA]</scope>
    <source>
        <strain evidence="2">Candidatus Nitrospira sp. ZN2</strain>
    </source>
</reference>
<accession>A0ABM8QM12</accession>
<comment type="caution">
    <text evidence="2">The sequence shown here is derived from an EMBL/GenBank/DDBJ whole genome shotgun (WGS) entry which is preliminary data.</text>
</comment>
<dbReference type="InterPro" id="IPR051396">
    <property type="entry name" value="Bact_Antivir_Def_Nuclease"/>
</dbReference>
<dbReference type="Pfam" id="PF13175">
    <property type="entry name" value="AAA_15"/>
    <property type="match status" value="1"/>
</dbReference>
<name>A0ABM8QM12_9BACT</name>
<dbReference type="PANTHER" id="PTHR43581">
    <property type="entry name" value="ATP/GTP PHOSPHATASE"/>
    <property type="match status" value="1"/>
</dbReference>
<keyword evidence="3" id="KW-1185">Reference proteome</keyword>
<dbReference type="InterPro" id="IPR027417">
    <property type="entry name" value="P-loop_NTPase"/>
</dbReference>
<feature type="domain" description="Endonuclease GajA/Old nuclease/RecF-like AAA" evidence="1">
    <location>
        <begin position="382"/>
        <end position="452"/>
    </location>
</feature>
<proteinExistence type="predicted"/>
<evidence type="ECO:0000259" key="1">
    <source>
        <dbReference type="Pfam" id="PF13175"/>
    </source>
</evidence>